<evidence type="ECO:0000313" key="4">
    <source>
        <dbReference type="Proteomes" id="UP000614047"/>
    </source>
</evidence>
<accession>A0A931GLS0</accession>
<sequence length="331" mass="35378">MMIPRKKTALAAALALALGGALGGCASTGAAAGAEPMSARAASLPDSKRFDLTEPSYDLFRHKKLVNTTVQQSFGFDIPNKRLFVAQLKNGSSSDANGDLAISRLDFSGNLKGHMYLKGFGHGVSIGVEPSGTASYLWVEVDPEGSSARGTRLARFKFVDGQTLTNTSSALTKYTPVAGSTGVSATIDPVNKRLAMRYKTSGWRIAVYDLADVKAKRYEPLVDVAQPSQNGETFQGYALYGRYFYTLYGTAYSDDNPVPGNSRLSTIDLNTGQRVAGPTLTKAGGTLTHREPEGLAIFRTDGGQMRLFIGFASGAQGDRRSNLFYKNVLIG</sequence>
<evidence type="ECO:0000256" key="1">
    <source>
        <dbReference type="SAM" id="SignalP"/>
    </source>
</evidence>
<dbReference type="Proteomes" id="UP000614047">
    <property type="component" value="Unassembled WGS sequence"/>
</dbReference>
<keyword evidence="4" id="KW-1185">Reference proteome</keyword>
<organism evidence="3 4">
    <name type="scientific">Actinomadura viridis</name>
    <dbReference type="NCBI Taxonomy" id="58110"/>
    <lineage>
        <taxon>Bacteria</taxon>
        <taxon>Bacillati</taxon>
        <taxon>Actinomycetota</taxon>
        <taxon>Actinomycetes</taxon>
        <taxon>Streptosporangiales</taxon>
        <taxon>Thermomonosporaceae</taxon>
        <taxon>Actinomadura</taxon>
    </lineage>
</organism>
<dbReference type="PROSITE" id="PS51257">
    <property type="entry name" value="PROKAR_LIPOPROTEIN"/>
    <property type="match status" value="1"/>
</dbReference>
<gene>
    <name evidence="3" type="ORF">IW256_005945</name>
</gene>
<proteinExistence type="predicted"/>
<feature type="chain" id="PRO_5038810411" description="P68 RBP/TagC-like beta-propeller domain-containing protein" evidence="1">
    <location>
        <begin position="27"/>
        <end position="331"/>
    </location>
</feature>
<dbReference type="AlphaFoldDB" id="A0A931GLS0"/>
<dbReference type="EMBL" id="JADOUA010000001">
    <property type="protein sequence ID" value="MBG6091832.1"/>
    <property type="molecule type" value="Genomic_DNA"/>
</dbReference>
<evidence type="ECO:0000313" key="3">
    <source>
        <dbReference type="EMBL" id="MBG6091832.1"/>
    </source>
</evidence>
<protein>
    <recommendedName>
        <fullName evidence="2">P68 RBP/TagC-like beta-propeller domain-containing protein</fullName>
    </recommendedName>
</protein>
<dbReference type="InterPro" id="IPR048799">
    <property type="entry name" value="P68_RBP_TagC-like_beta-prop"/>
</dbReference>
<comment type="caution">
    <text evidence="3">The sequence shown here is derived from an EMBL/GenBank/DDBJ whole genome shotgun (WGS) entry which is preliminary data.</text>
</comment>
<feature type="domain" description="P68 RBP/TagC-like beta-propeller" evidence="2">
    <location>
        <begin position="70"/>
        <end position="324"/>
    </location>
</feature>
<dbReference type="SUPFAM" id="SSF63825">
    <property type="entry name" value="YWTD domain"/>
    <property type="match status" value="1"/>
</dbReference>
<name>A0A931GLS0_9ACTN</name>
<reference evidence="3" key="1">
    <citation type="submission" date="2020-11" db="EMBL/GenBank/DDBJ databases">
        <title>Sequencing the genomes of 1000 actinobacteria strains.</title>
        <authorList>
            <person name="Klenk H.-P."/>
        </authorList>
    </citation>
    <scope>NUCLEOTIDE SEQUENCE</scope>
    <source>
        <strain evidence="3">DSM 43175</strain>
    </source>
</reference>
<keyword evidence="1" id="KW-0732">Signal</keyword>
<dbReference type="Pfam" id="PF21311">
    <property type="entry name" value="Phage_RBD_prop"/>
    <property type="match status" value="1"/>
</dbReference>
<feature type="signal peptide" evidence="1">
    <location>
        <begin position="1"/>
        <end position="26"/>
    </location>
</feature>
<evidence type="ECO:0000259" key="2">
    <source>
        <dbReference type="Pfam" id="PF21311"/>
    </source>
</evidence>